<dbReference type="SMART" id="SM00382">
    <property type="entry name" value="AAA"/>
    <property type="match status" value="1"/>
</dbReference>
<reference evidence="12 13" key="1">
    <citation type="journal article" date="2019" name="Genome Biol. Evol.">
        <title>Day and night: Metabolic profiles and evolutionary relationships of six axenic non-marine cyanobacteria.</title>
        <authorList>
            <person name="Will S.E."/>
            <person name="Henke P."/>
            <person name="Boedeker C."/>
            <person name="Huang S."/>
            <person name="Brinkmann H."/>
            <person name="Rohde M."/>
            <person name="Jarek M."/>
            <person name="Friedl T."/>
            <person name="Seufert S."/>
            <person name="Schumacher M."/>
            <person name="Overmann J."/>
            <person name="Neumann-Schaal M."/>
            <person name="Petersen J."/>
        </authorList>
    </citation>
    <scope>NUCLEOTIDE SEQUENCE [LARGE SCALE GENOMIC DNA]</scope>
    <source>
        <strain evidence="12 13">PCC 6912</strain>
    </source>
</reference>
<proteinExistence type="predicted"/>
<dbReference type="PROSITE" id="PS50929">
    <property type="entry name" value="ABC_TM1F"/>
    <property type="match status" value="1"/>
</dbReference>
<organism evidence="12 13">
    <name type="scientific">Chlorogloeopsis fritschii PCC 6912</name>
    <dbReference type="NCBI Taxonomy" id="211165"/>
    <lineage>
        <taxon>Bacteria</taxon>
        <taxon>Bacillati</taxon>
        <taxon>Cyanobacteriota</taxon>
        <taxon>Cyanophyceae</taxon>
        <taxon>Nostocales</taxon>
        <taxon>Chlorogloeopsidaceae</taxon>
        <taxon>Chlorogloeopsis</taxon>
    </lineage>
</organism>
<dbReference type="PROSITE" id="PS00211">
    <property type="entry name" value="ABC_TRANSPORTER_1"/>
    <property type="match status" value="1"/>
</dbReference>
<evidence type="ECO:0000256" key="4">
    <source>
        <dbReference type="ARBA" id="ARBA00022692"/>
    </source>
</evidence>
<evidence type="ECO:0000259" key="10">
    <source>
        <dbReference type="PROSITE" id="PS50893"/>
    </source>
</evidence>
<feature type="transmembrane region" description="Helical" evidence="9">
    <location>
        <begin position="32"/>
        <end position="50"/>
    </location>
</feature>
<dbReference type="SUPFAM" id="SSF52540">
    <property type="entry name" value="P-loop containing nucleoside triphosphate hydrolases"/>
    <property type="match status" value="1"/>
</dbReference>
<dbReference type="AlphaFoldDB" id="A0A433MYB9"/>
<dbReference type="Gene3D" id="1.20.1560.10">
    <property type="entry name" value="ABC transporter type 1, transmembrane domain"/>
    <property type="match status" value="1"/>
</dbReference>
<evidence type="ECO:0000259" key="11">
    <source>
        <dbReference type="PROSITE" id="PS50929"/>
    </source>
</evidence>
<feature type="transmembrane region" description="Helical" evidence="9">
    <location>
        <begin position="269"/>
        <end position="290"/>
    </location>
</feature>
<feature type="transmembrane region" description="Helical" evidence="9">
    <location>
        <begin position="189"/>
        <end position="208"/>
    </location>
</feature>
<keyword evidence="2" id="KW-0813">Transport</keyword>
<gene>
    <name evidence="12" type="ORF">PCC6912_57050</name>
</gene>
<dbReference type="CDD" id="cd18564">
    <property type="entry name" value="ABC_6TM_exporter_like"/>
    <property type="match status" value="1"/>
</dbReference>
<dbReference type="OrthoDB" id="544620at2"/>
<feature type="transmembrane region" description="Helical" evidence="9">
    <location>
        <begin position="160"/>
        <end position="183"/>
    </location>
</feature>
<feature type="domain" description="ABC transmembrane type-1" evidence="11">
    <location>
        <begin position="35"/>
        <end position="332"/>
    </location>
</feature>
<dbReference type="InterPro" id="IPR011527">
    <property type="entry name" value="ABC1_TM_dom"/>
</dbReference>
<evidence type="ECO:0000256" key="1">
    <source>
        <dbReference type="ARBA" id="ARBA00004651"/>
    </source>
</evidence>
<dbReference type="STRING" id="211165.GCA_000317285_06375"/>
<name>A0A433MYB9_CHLFR</name>
<keyword evidence="13" id="KW-1185">Reference proteome</keyword>
<evidence type="ECO:0000256" key="2">
    <source>
        <dbReference type="ARBA" id="ARBA00022448"/>
    </source>
</evidence>
<dbReference type="PROSITE" id="PS50893">
    <property type="entry name" value="ABC_TRANSPORTER_2"/>
    <property type="match status" value="1"/>
</dbReference>
<comment type="caution">
    <text evidence="12">The sequence shown here is derived from an EMBL/GenBank/DDBJ whole genome shotgun (WGS) entry which is preliminary data.</text>
</comment>
<evidence type="ECO:0000256" key="6">
    <source>
        <dbReference type="ARBA" id="ARBA00022840"/>
    </source>
</evidence>
<dbReference type="InterPro" id="IPR017871">
    <property type="entry name" value="ABC_transporter-like_CS"/>
</dbReference>
<keyword evidence="6" id="KW-0067">ATP-binding</keyword>
<comment type="subcellular location">
    <subcellularLocation>
        <location evidence="1">Cell membrane</location>
        <topology evidence="1">Multi-pass membrane protein</topology>
    </subcellularLocation>
</comment>
<dbReference type="FunFam" id="3.40.50.300:FF:000221">
    <property type="entry name" value="Multidrug ABC transporter ATP-binding protein"/>
    <property type="match status" value="1"/>
</dbReference>
<dbReference type="InterPro" id="IPR039421">
    <property type="entry name" value="Type_1_exporter"/>
</dbReference>
<dbReference type="Pfam" id="PF00664">
    <property type="entry name" value="ABC_membrane"/>
    <property type="match status" value="1"/>
</dbReference>
<keyword evidence="7 9" id="KW-1133">Transmembrane helix</keyword>
<protein>
    <submittedName>
        <fullName evidence="12">Protein-tyrosine-phosphatase</fullName>
    </submittedName>
</protein>
<dbReference type="InterPro" id="IPR003593">
    <property type="entry name" value="AAA+_ATPase"/>
</dbReference>
<dbReference type="InterPro" id="IPR003439">
    <property type="entry name" value="ABC_transporter-like_ATP-bd"/>
</dbReference>
<dbReference type="EMBL" id="RSCJ01000036">
    <property type="protein sequence ID" value="RUR73347.1"/>
    <property type="molecule type" value="Genomic_DNA"/>
</dbReference>
<sequence length="618" mass="67639">MARRDPKSLRAALPGIVRILRRFSPHLGKQKALMILSFVALMAEIVLHLLEPWPLKFIFDYILVPGFRSQSLGIPLLEELSPFALLTGLTLALIAIALLRATAAYFSVVGMALAASNILTEIRAELYSHLQNLSLSFHHKAKSGDLITRVTSDIERLREVTVMAVLPLLAHSLTLIGMIGVMFWLHWELALIAAAVFPLFIFFTMRLTKRIRQVVRSQRQREGAMAATAAESIGAIKIVQALSLQDMLERTFSSHNRQSLKESAKAQKLAAGLERVVELLVGLVTALVLWRGVQLVLGKAITPGDLLVFVNYLRIAFKPMRQLAKYTGQIAKATASGERILDVLDTAPDIRDSRGAIDAPPLQGAVRFENVTFAYEPTKGILHNVSFDVEPGQHIALVGPSGGGKSTLVSLLLRLYDPLEGRILVDGHDLREYKLQSFRQQISVVLQDTLLFAASVKDNIAYGCLGASERAIEQAARLANAHDFIMALPQGYDTILGERGATLSGGQRQRISIARAAIRQAPIVILDEPTTGLDNENEHAVNEALERLTQGCTTFLISHNLRAVEKADLIFYIEGGKILEQGTHAELLRLGGRYAAMYALQSAIGGNTCEDDAYAVGA</sequence>
<evidence type="ECO:0000256" key="7">
    <source>
        <dbReference type="ARBA" id="ARBA00022989"/>
    </source>
</evidence>
<dbReference type="GO" id="GO:0005524">
    <property type="term" value="F:ATP binding"/>
    <property type="evidence" value="ECO:0007669"/>
    <property type="project" value="UniProtKB-KW"/>
</dbReference>
<dbReference type="Gene3D" id="3.40.50.300">
    <property type="entry name" value="P-loop containing nucleotide triphosphate hydrolases"/>
    <property type="match status" value="1"/>
</dbReference>
<dbReference type="GO" id="GO:0140359">
    <property type="term" value="F:ABC-type transporter activity"/>
    <property type="evidence" value="ECO:0007669"/>
    <property type="project" value="InterPro"/>
</dbReference>
<evidence type="ECO:0000256" key="9">
    <source>
        <dbReference type="SAM" id="Phobius"/>
    </source>
</evidence>
<keyword evidence="8 9" id="KW-0472">Membrane</keyword>
<evidence type="ECO:0000256" key="3">
    <source>
        <dbReference type="ARBA" id="ARBA00022475"/>
    </source>
</evidence>
<keyword evidence="5" id="KW-0547">Nucleotide-binding</keyword>
<dbReference type="Proteomes" id="UP000268857">
    <property type="component" value="Unassembled WGS sequence"/>
</dbReference>
<evidence type="ECO:0000313" key="12">
    <source>
        <dbReference type="EMBL" id="RUR73347.1"/>
    </source>
</evidence>
<evidence type="ECO:0000256" key="5">
    <source>
        <dbReference type="ARBA" id="ARBA00022741"/>
    </source>
</evidence>
<dbReference type="Pfam" id="PF00005">
    <property type="entry name" value="ABC_tran"/>
    <property type="match status" value="1"/>
</dbReference>
<keyword evidence="4 9" id="KW-0812">Transmembrane</keyword>
<dbReference type="InterPro" id="IPR027417">
    <property type="entry name" value="P-loop_NTPase"/>
</dbReference>
<dbReference type="RefSeq" id="WP_016876608.1">
    <property type="nucleotide sequence ID" value="NZ_AJLN01000146.1"/>
</dbReference>
<dbReference type="GO" id="GO:0034040">
    <property type="term" value="F:ATPase-coupled lipid transmembrane transporter activity"/>
    <property type="evidence" value="ECO:0007669"/>
    <property type="project" value="TreeGrafter"/>
</dbReference>
<dbReference type="InterPro" id="IPR036640">
    <property type="entry name" value="ABC1_TM_sf"/>
</dbReference>
<dbReference type="PANTHER" id="PTHR24221:SF468">
    <property type="entry name" value="ABC TRANSPORTER"/>
    <property type="match status" value="1"/>
</dbReference>
<accession>A0A433MYB9</accession>
<keyword evidence="3" id="KW-1003">Cell membrane</keyword>
<evidence type="ECO:0000313" key="13">
    <source>
        <dbReference type="Proteomes" id="UP000268857"/>
    </source>
</evidence>
<feature type="domain" description="ABC transporter" evidence="10">
    <location>
        <begin position="366"/>
        <end position="600"/>
    </location>
</feature>
<dbReference type="PANTHER" id="PTHR24221">
    <property type="entry name" value="ATP-BINDING CASSETTE SUB-FAMILY B"/>
    <property type="match status" value="1"/>
</dbReference>
<dbReference type="SUPFAM" id="SSF90123">
    <property type="entry name" value="ABC transporter transmembrane region"/>
    <property type="match status" value="1"/>
</dbReference>
<evidence type="ECO:0000256" key="8">
    <source>
        <dbReference type="ARBA" id="ARBA00023136"/>
    </source>
</evidence>
<dbReference type="GO" id="GO:0005886">
    <property type="term" value="C:plasma membrane"/>
    <property type="evidence" value="ECO:0007669"/>
    <property type="project" value="UniProtKB-SubCell"/>
</dbReference>
<dbReference type="GO" id="GO:0016887">
    <property type="term" value="F:ATP hydrolysis activity"/>
    <property type="evidence" value="ECO:0007669"/>
    <property type="project" value="InterPro"/>
</dbReference>